<dbReference type="AlphaFoldDB" id="A0A427AJN5"/>
<dbReference type="EMBL" id="AMZH03002211">
    <property type="protein sequence ID" value="RRT76371.1"/>
    <property type="molecule type" value="Genomic_DNA"/>
</dbReference>
<feature type="compositionally biased region" description="Basic and acidic residues" evidence="1">
    <location>
        <begin position="98"/>
        <end position="113"/>
    </location>
</feature>
<comment type="caution">
    <text evidence="2">The sequence shown here is derived from an EMBL/GenBank/DDBJ whole genome shotgun (WGS) entry which is preliminary data.</text>
</comment>
<name>A0A427AJN5_ENSVE</name>
<evidence type="ECO:0000313" key="2">
    <source>
        <dbReference type="EMBL" id="RRT76371.1"/>
    </source>
</evidence>
<evidence type="ECO:0000256" key="1">
    <source>
        <dbReference type="SAM" id="MobiDB-lite"/>
    </source>
</evidence>
<feature type="region of interest" description="Disordered" evidence="1">
    <location>
        <begin position="94"/>
        <end position="113"/>
    </location>
</feature>
<sequence length="113" mass="12508">MATDTQIACYWAIPPIGAISTPLPAEIGSPSDRHWPLSGGNGRFRSSTTDFGQYQPREKEEKGELGVWRCSPDPDPSPAGDFFVRVIHRPQVISSPCEGRRSVSPRRDKERGD</sequence>
<organism evidence="2 3">
    <name type="scientific">Ensete ventricosum</name>
    <name type="common">Abyssinian banana</name>
    <name type="synonym">Musa ensete</name>
    <dbReference type="NCBI Taxonomy" id="4639"/>
    <lineage>
        <taxon>Eukaryota</taxon>
        <taxon>Viridiplantae</taxon>
        <taxon>Streptophyta</taxon>
        <taxon>Embryophyta</taxon>
        <taxon>Tracheophyta</taxon>
        <taxon>Spermatophyta</taxon>
        <taxon>Magnoliopsida</taxon>
        <taxon>Liliopsida</taxon>
        <taxon>Zingiberales</taxon>
        <taxon>Musaceae</taxon>
        <taxon>Ensete</taxon>
    </lineage>
</organism>
<feature type="non-terminal residue" evidence="2">
    <location>
        <position position="113"/>
    </location>
</feature>
<gene>
    <name evidence="2" type="ORF">B296_00015796</name>
</gene>
<feature type="region of interest" description="Disordered" evidence="1">
    <location>
        <begin position="29"/>
        <end position="72"/>
    </location>
</feature>
<accession>A0A427AJN5</accession>
<reference evidence="2 3" key="1">
    <citation type="journal article" date="2014" name="Agronomy (Basel)">
        <title>A Draft Genome Sequence for Ensete ventricosum, the Drought-Tolerant Tree Against Hunger.</title>
        <authorList>
            <person name="Harrison J."/>
            <person name="Moore K.A."/>
            <person name="Paszkiewicz K."/>
            <person name="Jones T."/>
            <person name="Grant M."/>
            <person name="Ambacheew D."/>
            <person name="Muzemil S."/>
            <person name="Studholme D.J."/>
        </authorList>
    </citation>
    <scope>NUCLEOTIDE SEQUENCE [LARGE SCALE GENOMIC DNA]</scope>
</reference>
<proteinExistence type="predicted"/>
<protein>
    <submittedName>
        <fullName evidence="2">Uncharacterized protein</fullName>
    </submittedName>
</protein>
<dbReference type="Proteomes" id="UP000287651">
    <property type="component" value="Unassembled WGS sequence"/>
</dbReference>
<evidence type="ECO:0000313" key="3">
    <source>
        <dbReference type="Proteomes" id="UP000287651"/>
    </source>
</evidence>